<feature type="domain" description="EGF-like" evidence="20">
    <location>
        <begin position="4173"/>
        <end position="4210"/>
    </location>
</feature>
<keyword evidence="4 15" id="KW-0245">EGF-like domain</keyword>
<evidence type="ECO:0000256" key="1">
    <source>
        <dbReference type="ARBA" id="ARBA00004162"/>
    </source>
</evidence>
<organism evidence="22 23">
    <name type="scientific">Potamilus streckersoni</name>
    <dbReference type="NCBI Taxonomy" id="2493646"/>
    <lineage>
        <taxon>Eukaryota</taxon>
        <taxon>Metazoa</taxon>
        <taxon>Spiralia</taxon>
        <taxon>Lophotrochozoa</taxon>
        <taxon>Mollusca</taxon>
        <taxon>Bivalvia</taxon>
        <taxon>Autobranchia</taxon>
        <taxon>Heteroconchia</taxon>
        <taxon>Palaeoheterodonta</taxon>
        <taxon>Unionida</taxon>
        <taxon>Unionoidea</taxon>
        <taxon>Unionidae</taxon>
        <taxon>Ambleminae</taxon>
        <taxon>Lampsilini</taxon>
        <taxon>Potamilus</taxon>
    </lineage>
</organism>
<feature type="domain" description="Cadherin" evidence="21">
    <location>
        <begin position="480"/>
        <end position="585"/>
    </location>
</feature>
<evidence type="ECO:0000256" key="9">
    <source>
        <dbReference type="ARBA" id="ARBA00022889"/>
    </source>
</evidence>
<dbReference type="InterPro" id="IPR015919">
    <property type="entry name" value="Cadherin-like_sf"/>
</dbReference>
<dbReference type="FunFam" id="2.60.40.60:FF:000053">
    <property type="entry name" value="FAT atypical cadherin 3"/>
    <property type="match status" value="1"/>
</dbReference>
<evidence type="ECO:0000256" key="11">
    <source>
        <dbReference type="ARBA" id="ARBA00023136"/>
    </source>
</evidence>
<feature type="domain" description="Cadherin" evidence="21">
    <location>
        <begin position="2090"/>
        <end position="2194"/>
    </location>
</feature>
<feature type="disulfide bond" evidence="15">
    <location>
        <begin position="4200"/>
        <end position="4209"/>
    </location>
</feature>
<dbReference type="FunFam" id="2.60.40.60:FF:000020">
    <property type="entry name" value="Dachsous cadherin-related 1b"/>
    <property type="match status" value="3"/>
</dbReference>
<gene>
    <name evidence="22" type="ORF">CHS0354_040047</name>
</gene>
<dbReference type="Pfam" id="PF02210">
    <property type="entry name" value="Laminin_G_2"/>
    <property type="match status" value="1"/>
</dbReference>
<dbReference type="FunFam" id="2.60.40.60:FF:000064">
    <property type="entry name" value="FAT atypical cadherin 1"/>
    <property type="match status" value="1"/>
</dbReference>
<dbReference type="FunFam" id="2.60.40.60:FF:000026">
    <property type="entry name" value="FAT atypical cadherin 1"/>
    <property type="match status" value="2"/>
</dbReference>
<dbReference type="Pfam" id="PF00008">
    <property type="entry name" value="EGF"/>
    <property type="match status" value="2"/>
</dbReference>
<feature type="domain" description="Cadherin" evidence="21">
    <location>
        <begin position="945"/>
        <end position="1049"/>
    </location>
</feature>
<feature type="domain" description="Cadherin" evidence="21">
    <location>
        <begin position="274"/>
        <end position="374"/>
    </location>
</feature>
<feature type="domain" description="Cadherin" evidence="21">
    <location>
        <begin position="3349"/>
        <end position="3451"/>
    </location>
</feature>
<evidence type="ECO:0000313" key="22">
    <source>
        <dbReference type="EMBL" id="KAK3597673.1"/>
    </source>
</evidence>
<sequence length="4720" mass="522193">MATAQDILQWLIWMSAFALPAVAIATGVHPVQHLKDLQFTQPAYNATIAENALGKTFLTPSTKMGMYLPLDDPPKVTYHILGRYEDLFKAESYILGDFCFLLVRTNSGSYGKLNREFQSLYQLKIQATAKDNTGLVHQTSADLSIFVSDLNDLSPIFDHKNYEAMVREDTPLHSSIVKISAYDGDEGINAEIYYSFVQKTNTFAIHPTTGIVTLTRPLNFVLQGTYSLEVMAEDRGPKQAQDSSKIRTTKLKIQVEQVNFFNPEIGINHLSSLEEMEAGTVAAIVSVIDRDMGLNGKVDSLQIIGGNKEGLFSVVPGNQEGESLIVLNRTLSRKHLYGSFNLTLTVSDMGRPPRSSNGTLFIDVHDFYNKGPVFTKATYNISVEEIVPIGTPLLHMGPTSGNRIRHKLRITNGDKRGLFEIRNNGLLSTASKLDADEDDFFNLEISAFDGQFDEKHKIESARVQIYVLDCNDNSPVFTNLETDSTISVMENVPIGYQVFHVTASDNDKGENGLISYSITNSDSLPFEIDPFTGIIKTKQLLDYETSRHRYLVTVRASDWGAPFAQEVESFVTVNLLDQNDNTPKFEKINCTGFLSRDAPVNMELLVTSAIDFDTSNLISYRILSGNADGCFTLDPTTAKLVLRCPLKNDPNDVKRVQIIATDGEHNSDPVMIEFTLLNVKHSTHLANSNVSIKCQDTYVARQLQEQVTVSRKNNIAPPVTISNNEDHLKNLHSPKFLDNSPSSIEVSEKALVGSLVLTMTAIDEDSGYSGLLVYVIKEGDPGGHFKIDPRTGQIVVAAELDRELTATYELVIEVSDLGLPAFSANVTLSVMILDENDNAPVFERNKYETSISENIVVNATVTQVHASDMDIGKNAEIVYSIVSDSNFYIYPQSGIIIVNKVLDRELRQVYNVLVRASDKGDLSLSSTATVAITLTDVNDNVPKFVTEIYSVRIREDLPIGTVVNTVTAEDLDLGSNGEVSYKLVYGDDYFEIDEETGTIRISQRLDYETRQVHNISVRAQDGGNPPLTSTCFINVEIVDVNENLYPPEFDNFFAQGYVNENEPIGTTVMFIHARDPDGSEEDGQITYSLRDGSGLGRFTIDQNGTIRTNQVLDRETATHYWLTVYAQDHGLVPLHSHLEVLIEIKDVNDNIPTPEQPIYYASVKEEHIIMGIVAEVKAYDLDKNLGQMLTFDITKWNDDGIFQINKETGVITTNGTLDREKKDVHSLEVTVCDSGEPNLCNRARVIIRVEDINDNKPLFSEQKYRVQVLEAVWNGRDIPVFSVLASDADDGDNGTIRFSLRGNHSVFQIDRKTGIISATNDLIKGTVHNLMVRAVDLGEPNSRKSTAQVIVEVVERLKRSHNAPKFISPSITVSVLEDDKVGSLLDIVQAEDPDEDKLWYSIIDGDSLGQFAIGPEAGNLILAGRLDWEMISFYNLTLQVTDGIYTNTCNVVVKVLDKNDNWPLFRNSSYAASILESAPLGTSILQVEATDADMDSRLLYTFPDYANTKASLALFKIDPNTGEIFVKSALDREVLAEHNLTVMVQDQGTQPNRNYTRVTISILDDNDHPPEFLSSIFSGRIFETAAIGTSVVEVSAVDRDKGHNSQISYSIQSGNIGGVFAMESTLGVISVAKELDRSSKAEYELVVMAADKGQVPLSSTARAKISVTVSNNAPPKFLSSEYMAEVPENQPIGTNIISLSAECQSSVVYSIIHGSEGNHFAINPNSGVVHSSVVIDYEKMQFYNLTISATSIIHASTYTTLLIHVIDENDNAPNFSQSLYVGNISETAKPGTVVLTANKTALVVKAVDLDSGQNALLKYEIRDEHAKKFVTIDPSTGAIRTVGEFDHEVFHILEFTVEVCDMGKPQLRGLNPAKVVIHINDVNDTPPKFSKSEYSAIVLIPTYQDVVITQVSATDPDSGINTILKYSIKSGNEDGKFCIKQDTGEVFVQSEISAVRDYHLVLEVTDGLFRSQSILNISVQQSIDSGITFSKYIYKVSAKENDAEVRTLEVIQVSGRALNEQYTFRLLNGQEKFIIGRTSGVLKTTGKPLDREQLSLYRLVVEVTGETGKKAHAIVEVIVEDENDNAPMFINQPYHAVALKDLHLGGTVKQVSAIDRDFGRNAYVSYKLIERGDIDNKFAMDSATGKILLSRALVESDVGREITLSVEASDGGQPRHTVQTTVVVKIINKYYPLFERQVYKAEIPENAPAGAIVVDVEAISSTNQKLIYSIVHGDPYRDFWMDFSIAMDVLGPCVITVKGQLDFEMTPSYNLTIQAMETLSGLSTSAIVLIQVTDVNDNKPIFDSLKYVGIVSEAATIGTMVSKVTAKDRDTGINGEVQYSLFSEKFGDKDINYFTVNSETGEITTNLFLDYDERSEFNFQVVAMDKGIPSLTSSVPVHFTVADLNDNAPIFDLPLYQCVISDLATRGQLVTKVSAHDLDTSSNGYFHYSIVSGNDKQTFHIDSLNGIVSLSEYRKPQLYSVYDLNVSVSDGVFTSYAKVGISVRNSNNYAPVFDQSIYVAEFPENYGVGMLVTSVSAIDKDAGTYGMLTYTIPSETLNAVFRVDADSGEIFSRQVLDREEQSSYEIPVAVTDNGGRMSFTKVHVTITDLNDNAPMFLAQSYKTNIFPNTTINSAILQVSAIDQDSGVNGAVQYLLSNPPGSKAAKYFSINLHTGIITLIHSVEDLENEVFQFFVRAVDMGEPYFESNVNVEILVMFKDDRPPSFSQDNFSYFILESDPVGTVIATVTADSQDSVEYLIIPGQTKSSNTPPMFAIDGKGRIQVANYLNHETTSSFVLTVRAQTLTVPPLIRETRVIVNLLDINDNCPVFESSSYSITVAEHAEIGTELIQVKAHDKDKAARLKYVFGHDIQEHSHMFGLDSATGMLTLLSPLDRETKSQYNITIFVLDTDDAKSLKNSTVVYVTVTDHNDNPPVFTRKKYQAAVNEDAYPGTIIMSVSTEDKDIGVNRDVMYFIMDGDELGRFQIQKNGEIFVNRELDRETTASYSLVVAATDGAFVSTATVVVDILDANDNSPVCGQAIHEKIVSEAASSSDIIHWMTATDADEAGTRNSQIHYQLIGENSDLFSLDSTSGILTSRGGLDREKQSFYKLIASAVDGGGKSCTTVIYISISDINDNAPEFDTPTAIVMVKEDVPVNSLVYRVSANDQDLGINGQILFYLKADGNGTFRIDARSGLVQVSKALDRETQSQYTLTIQATDQGTPHLTSEAILTVKVLDVNDNPPEFERTSYTAAIAEDAPVGKSVLTVRATSLDTGINAQITYSIVAGNDKKKFKIDQDSGVILTNDILDHEDASSFMLTIQAMDHGEEPLSNTVIVQINVTDVNDNPPVFSQSAYTAKVREDLKVGTKFLQLVATDADSTKKNTLITFSIESGDHLNNFVIGKEDGALLVNTPLDREAISTYVLHVRATNELFKTDTTVNIEVLDANDCPPRFSQDNYTVFVQEDRDIGVHILQFTVNDDDLDPNGPPFTFDIVKGNAGGEFRVDGEGILRTASKLNRRLTATYQLTVRVFDNGAPALYSDMDVTVFVIEESTFAPEVNNLEVSISSYLDDFPGGVIGQIKAVDADVHDTLTYEVVSPNRRLFDIDKKDGRILAFAGLDSGQYVVNISISDGKYTTYGKVDIAVSTVTEDMITNAITIQFDSLSPDSFVKNYRKDFQRVLKRELSVRARDVEIISIQKSDVISEIENRARRSTSSYLDVLFAVKRNPDSYMKQIILRKKVQQAKDSIQDALNVRIVKIFSDICEPGLCDGGGQCVGYVEFDKDSLVPIFMESGSFVSAKHRYTYDCECPDGSIGETCLKNLTSCSQNPCPKYKICLPLSDVKFRCECPPGKTGKRCEKEIDNKCTTASCQKGDKPMTFSGQSYARWTLQESIENRLSLQLSIKTRKETANLMYVKGDKDYSILELVHGRIQYRFDCGSGEGLVIVPYIVSDGEWHTIIVERHGKQAEIFLDGKYSAITTAPGSNKNLDLNTKDVYFGAEVDVYQNGYRDIRKGFEGCMENIRIYNIRLPVSGSNAAALEQEFARIEFQCKDDEYPIHGNNVCSSFPCMNNGKCENTGLNSYICKCLDRYRGAKCEIDTDPCQESPCFNNGICTNIKGIPNEYHCTCTKEHMGRRCEYGQFCIPNPCIHGGSCIEGPSSYICMCRPGYGGTRCEQMVTTCRDNPCQNGGICQVTIEGLYYCNCTDEYRGHQCEDIRLPVITSNVAGINQSEIYVIVGVIGGMLFVVIIFVLVRYVRMRRREKQRRRNVNAGATNTETEVFLNSLKSDSNGFGSDKFIAKKPNRKNPPSPQPPPVPNRPASYTPSTHDSLNTLNNFDSARNYGSAAEELENCHNIPYNLDFLQTFSAPPPRSVASIAPSLPPPPPSNSASDSDSVQKAPWILDCQNILQHYADKHADKLAKSMPVGTVVPMSRYQGQGQDATSFNSLPISDTDDDLPANKRRKKKGYHWDTSDWAPQKSLPNISEVPPQECPDSPGSSSRQSNDSNTHVFQGNRRLANNIPEYIDSEYVGDSEYAENEYEMEEMPCLPNYEELLAQQHQLHDDYQLPHHDFNIHPNHYLPEYNIHDQSAESENWLGLPSYNQTADSDQSAEDDTDSVIHYGFPQRRNVENRLSVLTADSDFTAQNRLSTAYTTDSEWNGENYRTSMIESTDNMSVSAEGLTSANDSVSDISGLCEIEDSEINVSDDDVGDEPDETNALMAKLHS</sequence>
<dbReference type="Pfam" id="PF00028">
    <property type="entry name" value="Cadherin"/>
    <property type="match status" value="30"/>
</dbReference>
<dbReference type="CDD" id="cd11304">
    <property type="entry name" value="Cadherin_repeat"/>
    <property type="match status" value="34"/>
</dbReference>
<dbReference type="CDD" id="cd00054">
    <property type="entry name" value="EGF_CA"/>
    <property type="match status" value="5"/>
</dbReference>
<feature type="domain" description="Cadherin" evidence="21">
    <location>
        <begin position="40"/>
        <end position="157"/>
    </location>
</feature>
<evidence type="ECO:0000256" key="14">
    <source>
        <dbReference type="PROSITE-ProRule" id="PRU00043"/>
    </source>
</evidence>
<feature type="transmembrane region" description="Helical" evidence="17">
    <location>
        <begin position="4229"/>
        <end position="4252"/>
    </location>
</feature>
<feature type="domain" description="Cadherin" evidence="21">
    <location>
        <begin position="594"/>
        <end position="736"/>
    </location>
</feature>
<evidence type="ECO:0000256" key="2">
    <source>
        <dbReference type="ARBA" id="ARBA00004479"/>
    </source>
</evidence>
<dbReference type="FunFam" id="2.60.40.60:FF:000275">
    <property type="entry name" value="Si:dkey-30k22.7"/>
    <property type="match status" value="1"/>
</dbReference>
<feature type="region of interest" description="Disordered" evidence="16">
    <location>
        <begin position="4366"/>
        <end position="4391"/>
    </location>
</feature>
<dbReference type="SUPFAM" id="SSF49313">
    <property type="entry name" value="Cadherin-like"/>
    <property type="match status" value="34"/>
</dbReference>
<accession>A0AAE0W0M7</accession>
<evidence type="ECO:0000256" key="16">
    <source>
        <dbReference type="SAM" id="MobiDB-lite"/>
    </source>
</evidence>
<feature type="domain" description="Cadherin" evidence="21">
    <location>
        <begin position="1367"/>
        <end position="1465"/>
    </location>
</feature>
<dbReference type="InterPro" id="IPR001791">
    <property type="entry name" value="Laminin_G"/>
</dbReference>
<dbReference type="PANTHER" id="PTHR24026:SF126">
    <property type="entry name" value="PROTOCADHERIN FAT 4"/>
    <property type="match status" value="1"/>
</dbReference>
<dbReference type="FunFam" id="2.60.40.60:FF:000116">
    <property type="entry name" value="Dachsous cadherin-related 2"/>
    <property type="match status" value="1"/>
</dbReference>
<feature type="domain" description="Cadherin" evidence="21">
    <location>
        <begin position="1155"/>
        <end position="1259"/>
    </location>
</feature>
<dbReference type="PROSITE" id="PS01186">
    <property type="entry name" value="EGF_2"/>
    <property type="match status" value="1"/>
</dbReference>
<dbReference type="EMBL" id="JAEAOA010002328">
    <property type="protein sequence ID" value="KAK3597673.1"/>
    <property type="molecule type" value="Genomic_DNA"/>
</dbReference>
<evidence type="ECO:0000256" key="12">
    <source>
        <dbReference type="ARBA" id="ARBA00023157"/>
    </source>
</evidence>
<feature type="region of interest" description="Disordered" evidence="16">
    <location>
        <begin position="4432"/>
        <end position="4510"/>
    </location>
</feature>
<dbReference type="Gene3D" id="2.60.120.200">
    <property type="match status" value="1"/>
</dbReference>
<dbReference type="SUPFAM" id="SSF57196">
    <property type="entry name" value="EGF/Laminin"/>
    <property type="match status" value="5"/>
</dbReference>
<dbReference type="FunFam" id="2.60.40.60:FF:000039">
    <property type="entry name" value="FAT atypical cadherin 3"/>
    <property type="match status" value="1"/>
</dbReference>
<dbReference type="InterPro" id="IPR013320">
    <property type="entry name" value="ConA-like_dom_sf"/>
</dbReference>
<dbReference type="FunFam" id="2.10.25.10:FF:000066">
    <property type="entry name" value="FAT atypical cadherin 4"/>
    <property type="match status" value="1"/>
</dbReference>
<feature type="domain" description="Cadherin" evidence="21">
    <location>
        <begin position="2725"/>
        <end position="2828"/>
    </location>
</feature>
<dbReference type="FunFam" id="2.60.40.60:FF:000051">
    <property type="entry name" value="FAT atypical cadherin 1"/>
    <property type="match status" value="1"/>
</dbReference>
<feature type="domain" description="Cadherin" evidence="21">
    <location>
        <begin position="3571"/>
        <end position="3665"/>
    </location>
</feature>
<evidence type="ECO:0000256" key="6">
    <source>
        <dbReference type="ARBA" id="ARBA00022729"/>
    </source>
</evidence>
<feature type="domain" description="Cadherin" evidence="21">
    <location>
        <begin position="3036"/>
        <end position="3139"/>
    </location>
</feature>
<feature type="domain" description="Cadherin" evidence="21">
    <location>
        <begin position="2195"/>
        <end position="2302"/>
    </location>
</feature>
<keyword evidence="23" id="KW-1185">Reference proteome</keyword>
<evidence type="ECO:0000256" key="3">
    <source>
        <dbReference type="ARBA" id="ARBA00022475"/>
    </source>
</evidence>
<dbReference type="GO" id="GO:0005886">
    <property type="term" value="C:plasma membrane"/>
    <property type="evidence" value="ECO:0007669"/>
    <property type="project" value="UniProtKB-SubCell"/>
</dbReference>
<dbReference type="GO" id="GO:0009653">
    <property type="term" value="P:anatomical structure morphogenesis"/>
    <property type="evidence" value="ECO:0007669"/>
    <property type="project" value="UniProtKB-ARBA"/>
</dbReference>
<keyword evidence="3" id="KW-1003">Cell membrane</keyword>
<keyword evidence="9" id="KW-0130">Cell adhesion</keyword>
<feature type="compositionally biased region" description="Pro residues" evidence="16">
    <location>
        <begin position="4301"/>
        <end position="4313"/>
    </location>
</feature>
<comment type="caution">
    <text evidence="22">The sequence shown here is derived from an EMBL/GenBank/DDBJ whole genome shotgun (WGS) entry which is preliminary data.</text>
</comment>
<feature type="domain" description="Cadherin" evidence="21">
    <location>
        <begin position="843"/>
        <end position="944"/>
    </location>
</feature>
<dbReference type="PROSITE" id="PS50268">
    <property type="entry name" value="CADHERIN_2"/>
    <property type="match status" value="34"/>
</dbReference>
<comment type="subcellular location">
    <subcellularLocation>
        <location evidence="1">Cell membrane</location>
        <topology evidence="1">Single-pass membrane protein</topology>
    </subcellularLocation>
    <subcellularLocation>
        <location evidence="2">Membrane</location>
        <topology evidence="2">Single-pass type I membrane protein</topology>
    </subcellularLocation>
</comment>
<feature type="signal peptide" evidence="18">
    <location>
        <begin position="1"/>
        <end position="25"/>
    </location>
</feature>
<evidence type="ECO:0000256" key="13">
    <source>
        <dbReference type="ARBA" id="ARBA00023180"/>
    </source>
</evidence>
<dbReference type="GO" id="GO:0005509">
    <property type="term" value="F:calcium ion binding"/>
    <property type="evidence" value="ECO:0007669"/>
    <property type="project" value="UniProtKB-UniRule"/>
</dbReference>
<feature type="domain" description="Cadherin" evidence="21">
    <location>
        <begin position="2829"/>
        <end position="2934"/>
    </location>
</feature>
<dbReference type="SMART" id="SM00282">
    <property type="entry name" value="LamG"/>
    <property type="match status" value="1"/>
</dbReference>
<dbReference type="FunFam" id="2.60.40.60:FF:000065">
    <property type="entry name" value="FAT atypical cadherin 1"/>
    <property type="match status" value="1"/>
</dbReference>
<dbReference type="FunFam" id="2.60.40.60:FF:000021">
    <property type="entry name" value="FAT atypical cadherin 1"/>
    <property type="match status" value="1"/>
</dbReference>
<dbReference type="FunFam" id="2.60.40.60:FF:000084">
    <property type="entry name" value="FAT atypical cadherin 3"/>
    <property type="match status" value="1"/>
</dbReference>
<feature type="domain" description="EGF-like" evidence="20">
    <location>
        <begin position="4095"/>
        <end position="4134"/>
    </location>
</feature>
<feature type="domain" description="Cadherin" evidence="21">
    <location>
        <begin position="1908"/>
        <end position="1966"/>
    </location>
</feature>
<feature type="compositionally biased region" description="Polar residues" evidence="16">
    <location>
        <begin position="4432"/>
        <end position="4445"/>
    </location>
</feature>
<feature type="domain" description="Cadherin" evidence="21">
    <location>
        <begin position="2412"/>
        <end position="2513"/>
    </location>
</feature>
<feature type="region of interest" description="Disordered" evidence="16">
    <location>
        <begin position="4288"/>
        <end position="4327"/>
    </location>
</feature>
<feature type="domain" description="Cadherin" evidence="21">
    <location>
        <begin position="1971"/>
        <end position="2089"/>
    </location>
</feature>
<protein>
    <submittedName>
        <fullName evidence="22">Uncharacterized protein</fullName>
    </submittedName>
</protein>
<feature type="domain" description="Cadherin" evidence="21">
    <location>
        <begin position="158"/>
        <end position="265"/>
    </location>
</feature>
<dbReference type="FunFam" id="2.60.40.60:FF:000080">
    <property type="entry name" value="FAT atypical cadherin 1"/>
    <property type="match status" value="1"/>
</dbReference>
<dbReference type="CDD" id="cd00110">
    <property type="entry name" value="LamG"/>
    <property type="match status" value="1"/>
</dbReference>
<dbReference type="GO" id="GO:0007163">
    <property type="term" value="P:establishment or maintenance of cell polarity"/>
    <property type="evidence" value="ECO:0007669"/>
    <property type="project" value="UniProtKB-ARBA"/>
</dbReference>
<feature type="domain" description="Cadherin" evidence="21">
    <location>
        <begin position="2935"/>
        <end position="3035"/>
    </location>
</feature>
<dbReference type="Gene3D" id="2.60.40.60">
    <property type="entry name" value="Cadherins"/>
    <property type="match status" value="34"/>
</dbReference>
<evidence type="ECO:0000313" key="23">
    <source>
        <dbReference type="Proteomes" id="UP001195483"/>
    </source>
</evidence>
<proteinExistence type="predicted"/>
<evidence type="ECO:0000256" key="5">
    <source>
        <dbReference type="ARBA" id="ARBA00022692"/>
    </source>
</evidence>
<evidence type="ECO:0000259" key="21">
    <source>
        <dbReference type="PROSITE" id="PS50268"/>
    </source>
</evidence>
<feature type="domain" description="Cadherin" evidence="21">
    <location>
        <begin position="738"/>
        <end position="842"/>
    </location>
</feature>
<dbReference type="PROSITE" id="PS50026">
    <property type="entry name" value="EGF_3"/>
    <property type="match status" value="5"/>
</dbReference>
<feature type="domain" description="EGF-like" evidence="20">
    <location>
        <begin position="4135"/>
        <end position="4171"/>
    </location>
</feature>
<dbReference type="SMART" id="SM00179">
    <property type="entry name" value="EGF_CA"/>
    <property type="match status" value="5"/>
</dbReference>
<dbReference type="InterPro" id="IPR001881">
    <property type="entry name" value="EGF-like_Ca-bd_dom"/>
</dbReference>
<feature type="chain" id="PRO_5042052246" evidence="18">
    <location>
        <begin position="26"/>
        <end position="4720"/>
    </location>
</feature>
<feature type="disulfide bond" evidence="15">
    <location>
        <begin position="4124"/>
        <end position="4133"/>
    </location>
</feature>
<keyword evidence="7" id="KW-0677">Repeat</keyword>
<feature type="domain" description="Cadherin" evidence="21">
    <location>
        <begin position="2303"/>
        <end position="2411"/>
    </location>
</feature>
<keyword evidence="8 14" id="KW-0106">Calcium</keyword>
<keyword evidence="12 15" id="KW-1015">Disulfide bond</keyword>
<reference evidence="22" key="2">
    <citation type="journal article" date="2021" name="Genome Biol. Evol.">
        <title>Developing a high-quality reference genome for a parasitic bivalve with doubly uniparental inheritance (Bivalvia: Unionida).</title>
        <authorList>
            <person name="Smith C.H."/>
        </authorList>
    </citation>
    <scope>NUCLEOTIDE SEQUENCE</scope>
    <source>
        <strain evidence="22">CHS0354</strain>
        <tissue evidence="22">Mantle</tissue>
    </source>
</reference>
<feature type="disulfide bond" evidence="15">
    <location>
        <begin position="4161"/>
        <end position="4170"/>
    </location>
</feature>
<dbReference type="InterPro" id="IPR002126">
    <property type="entry name" value="Cadherin-like_dom"/>
</dbReference>
<dbReference type="InterPro" id="IPR020894">
    <property type="entry name" value="Cadherin_CS"/>
</dbReference>
<dbReference type="FunFam" id="2.60.40.60:FF:000033">
    <property type="entry name" value="FAT atypical cadherin 1"/>
    <property type="match status" value="2"/>
</dbReference>
<dbReference type="InterPro" id="IPR000742">
    <property type="entry name" value="EGF"/>
</dbReference>
<dbReference type="FunFam" id="2.60.40.60:FF:000032">
    <property type="entry name" value="FAT atypical cadherin 1"/>
    <property type="match status" value="1"/>
</dbReference>
<feature type="domain" description="Cadherin" evidence="21">
    <location>
        <begin position="375"/>
        <end position="477"/>
    </location>
</feature>
<keyword evidence="13" id="KW-0325">Glycoprotein</keyword>
<feature type="domain" description="Cadherin" evidence="21">
    <location>
        <begin position="1573"/>
        <end position="1677"/>
    </location>
</feature>
<dbReference type="Proteomes" id="UP001195483">
    <property type="component" value="Unassembled WGS sequence"/>
</dbReference>
<dbReference type="FunFam" id="2.60.40.60:FF:000037">
    <property type="entry name" value="FAT atypical cadherin 1"/>
    <property type="match status" value="1"/>
</dbReference>
<evidence type="ECO:0000256" key="10">
    <source>
        <dbReference type="ARBA" id="ARBA00022989"/>
    </source>
</evidence>
<feature type="domain" description="EGF-like" evidence="20">
    <location>
        <begin position="3818"/>
        <end position="3855"/>
    </location>
</feature>
<feature type="domain" description="Cadherin" evidence="21">
    <location>
        <begin position="1776"/>
        <end position="1889"/>
    </location>
</feature>
<dbReference type="FunFam" id="2.60.40.60:FF:000066">
    <property type="entry name" value="FAT atypical cadherin 1"/>
    <property type="match status" value="1"/>
</dbReference>
<dbReference type="PANTHER" id="PTHR24026">
    <property type="entry name" value="FAT ATYPICAL CADHERIN-RELATED"/>
    <property type="match status" value="1"/>
</dbReference>
<dbReference type="GO" id="GO:0007156">
    <property type="term" value="P:homophilic cell adhesion via plasma membrane adhesion molecules"/>
    <property type="evidence" value="ECO:0007669"/>
    <property type="project" value="InterPro"/>
</dbReference>
<feature type="region of interest" description="Disordered" evidence="16">
    <location>
        <begin position="4696"/>
        <end position="4720"/>
    </location>
</feature>
<feature type="domain" description="Laminin G" evidence="19">
    <location>
        <begin position="3871"/>
        <end position="4047"/>
    </location>
</feature>
<dbReference type="FunFam" id="2.60.40.60:FF:000100">
    <property type="entry name" value="protocadherin Fat 2"/>
    <property type="match status" value="1"/>
</dbReference>
<keyword evidence="6 18" id="KW-0732">Signal</keyword>
<feature type="disulfide bond" evidence="15">
    <location>
        <begin position="3845"/>
        <end position="3854"/>
    </location>
</feature>
<evidence type="ECO:0000256" key="7">
    <source>
        <dbReference type="ARBA" id="ARBA00022737"/>
    </source>
</evidence>
<keyword evidence="5 17" id="KW-0812">Transmembrane</keyword>
<feature type="domain" description="EGF-like" evidence="20">
    <location>
        <begin position="4056"/>
        <end position="4093"/>
    </location>
</feature>
<feature type="domain" description="Cadherin" evidence="21">
    <location>
        <begin position="2514"/>
        <end position="2616"/>
    </location>
</feature>
<keyword evidence="10 17" id="KW-1133">Transmembrane helix</keyword>
<feature type="domain" description="Cadherin" evidence="21">
    <location>
        <begin position="2617"/>
        <end position="2724"/>
    </location>
</feature>
<dbReference type="Gene3D" id="2.10.25.10">
    <property type="entry name" value="Laminin"/>
    <property type="match status" value="5"/>
</dbReference>
<feature type="domain" description="Cadherin" evidence="21">
    <location>
        <begin position="3140"/>
        <end position="3243"/>
    </location>
</feature>
<reference evidence="22" key="3">
    <citation type="submission" date="2023-05" db="EMBL/GenBank/DDBJ databases">
        <authorList>
            <person name="Smith C.H."/>
        </authorList>
    </citation>
    <scope>NUCLEOTIDE SEQUENCE</scope>
    <source>
        <strain evidence="22">CHS0354</strain>
        <tissue evidence="22">Mantle</tissue>
    </source>
</reference>
<dbReference type="SUPFAM" id="SSF49899">
    <property type="entry name" value="Concanavalin A-like lectins/glucanases"/>
    <property type="match status" value="1"/>
</dbReference>
<feature type="domain" description="Cadherin" evidence="21">
    <location>
        <begin position="1466"/>
        <end position="1572"/>
    </location>
</feature>
<dbReference type="SMART" id="SM00112">
    <property type="entry name" value="CA"/>
    <property type="match status" value="33"/>
</dbReference>
<comment type="caution">
    <text evidence="15">Lacks conserved residue(s) required for the propagation of feature annotation.</text>
</comment>
<evidence type="ECO:0000256" key="15">
    <source>
        <dbReference type="PROSITE-ProRule" id="PRU00076"/>
    </source>
</evidence>
<dbReference type="PRINTS" id="PR00205">
    <property type="entry name" value="CADHERIN"/>
</dbReference>
<dbReference type="FunFam" id="2.60.40.60:FF:000015">
    <property type="entry name" value="FAT atypical cadherin 1"/>
    <property type="match status" value="2"/>
</dbReference>
<evidence type="ECO:0000259" key="19">
    <source>
        <dbReference type="PROSITE" id="PS50025"/>
    </source>
</evidence>
<feature type="disulfide bond" evidence="15">
    <location>
        <begin position="4083"/>
        <end position="4092"/>
    </location>
</feature>
<dbReference type="FunFam" id="2.60.40.60:FF:000024">
    <property type="entry name" value="FAT atypical cadherin 3"/>
    <property type="match status" value="2"/>
</dbReference>
<dbReference type="SMART" id="SM00181">
    <property type="entry name" value="EGF"/>
    <property type="match status" value="6"/>
</dbReference>
<feature type="domain" description="Cadherin" evidence="21">
    <location>
        <begin position="3452"/>
        <end position="3556"/>
    </location>
</feature>
<evidence type="ECO:0000256" key="4">
    <source>
        <dbReference type="ARBA" id="ARBA00022536"/>
    </source>
</evidence>
<feature type="domain" description="Cadherin" evidence="21">
    <location>
        <begin position="1260"/>
        <end position="1366"/>
    </location>
</feature>
<feature type="domain" description="Cadherin" evidence="21">
    <location>
        <begin position="1058"/>
        <end position="1159"/>
    </location>
</feature>
<evidence type="ECO:0000259" key="20">
    <source>
        <dbReference type="PROSITE" id="PS50026"/>
    </source>
</evidence>
<dbReference type="PROSITE" id="PS00022">
    <property type="entry name" value="EGF_1"/>
    <property type="match status" value="5"/>
</dbReference>
<evidence type="ECO:0000256" key="18">
    <source>
        <dbReference type="SAM" id="SignalP"/>
    </source>
</evidence>
<dbReference type="FunFam" id="2.60.40.60:FF:000058">
    <property type="entry name" value="FAT atypical cadherin 3"/>
    <property type="match status" value="1"/>
</dbReference>
<keyword evidence="11 17" id="KW-0472">Membrane</keyword>
<feature type="compositionally biased region" description="Polar residues" evidence="16">
    <location>
        <begin position="4316"/>
        <end position="4327"/>
    </location>
</feature>
<feature type="compositionally biased region" description="Acidic residues" evidence="16">
    <location>
        <begin position="4696"/>
        <end position="4710"/>
    </location>
</feature>
<feature type="domain" description="Cadherin" evidence="21">
    <location>
        <begin position="3244"/>
        <end position="3348"/>
    </location>
</feature>
<feature type="compositionally biased region" description="Polar residues" evidence="16">
    <location>
        <begin position="4491"/>
        <end position="4506"/>
    </location>
</feature>
<feature type="domain" description="Cadherin" evidence="21">
    <location>
        <begin position="1678"/>
        <end position="1775"/>
    </location>
</feature>
<dbReference type="FunFam" id="2.60.40.60:FF:000059">
    <property type="entry name" value="FAT atypical cadherin 3"/>
    <property type="match status" value="1"/>
</dbReference>
<reference evidence="22" key="1">
    <citation type="journal article" date="2021" name="Genome Biol. Evol.">
        <title>A High-Quality Reference Genome for a Parasitic Bivalve with Doubly Uniparental Inheritance (Bivalvia: Unionida).</title>
        <authorList>
            <person name="Smith C.H."/>
        </authorList>
    </citation>
    <scope>NUCLEOTIDE SEQUENCE</scope>
    <source>
        <strain evidence="22">CHS0354</strain>
    </source>
</reference>
<evidence type="ECO:0000256" key="17">
    <source>
        <dbReference type="SAM" id="Phobius"/>
    </source>
</evidence>
<dbReference type="PROSITE" id="PS00232">
    <property type="entry name" value="CADHERIN_1"/>
    <property type="match status" value="15"/>
</dbReference>
<dbReference type="PROSITE" id="PS50025">
    <property type="entry name" value="LAM_G_DOMAIN"/>
    <property type="match status" value="1"/>
</dbReference>
<dbReference type="FunFam" id="2.60.40.60:FF:000013">
    <property type="entry name" value="Cadherin EGF LAG seven-pass G-type receptor"/>
    <property type="match status" value="2"/>
</dbReference>
<name>A0AAE0W0M7_9BIVA</name>
<evidence type="ECO:0000256" key="8">
    <source>
        <dbReference type="ARBA" id="ARBA00022837"/>
    </source>
</evidence>